<sequence>MTTLFDNRAPAAGPASPDKAQASYEGYVEPDTRIPPKARPVLEAVSVDGVEIPQAAILAEAQNHPGANPGEAVRQAAHALVVRELLVQEARRQEIEASPEPDDEGRHETQEDALVRALIEAEIDVPRANEEECRRYFERNRERFRTDPLWQVRHILLAAREGDETARANARHKAQALCQALRAHPEGFAEAASAHSACSSARDGGSLGQISRGETTEAFEAALEAMRAGEMSSEPVETRYGYHIIALDRMEAGRDLPFEHVKGRIAGWLEAASWSRAVAQYVTLLGASARITGVTLEGADGPLVQ</sequence>
<evidence type="ECO:0000256" key="7">
    <source>
        <dbReference type="ARBA" id="ARBA00031484"/>
    </source>
</evidence>
<dbReference type="InterPro" id="IPR023058">
    <property type="entry name" value="PPIase_PpiC_CS"/>
</dbReference>
<dbReference type="EMBL" id="QAYG01000001">
    <property type="protein sequence ID" value="PTW62836.1"/>
    <property type="molecule type" value="Genomic_DNA"/>
</dbReference>
<keyword evidence="12" id="KW-1185">Reference proteome</keyword>
<gene>
    <name evidence="11" type="ORF">C8N35_101884</name>
</gene>
<dbReference type="OrthoDB" id="196786at2"/>
<evidence type="ECO:0000313" key="12">
    <source>
        <dbReference type="Proteomes" id="UP000244081"/>
    </source>
</evidence>
<dbReference type="Proteomes" id="UP000244081">
    <property type="component" value="Unassembled WGS sequence"/>
</dbReference>
<dbReference type="SUPFAM" id="SSF54534">
    <property type="entry name" value="FKBP-like"/>
    <property type="match status" value="1"/>
</dbReference>
<dbReference type="GO" id="GO:0003755">
    <property type="term" value="F:peptidyl-prolyl cis-trans isomerase activity"/>
    <property type="evidence" value="ECO:0007669"/>
    <property type="project" value="UniProtKB-KW"/>
</dbReference>
<evidence type="ECO:0000256" key="9">
    <source>
        <dbReference type="SAM" id="MobiDB-lite"/>
    </source>
</evidence>
<keyword evidence="8 11" id="KW-0413">Isomerase</keyword>
<keyword evidence="5 8" id="KW-0697">Rotamase</keyword>
<evidence type="ECO:0000256" key="3">
    <source>
        <dbReference type="ARBA" id="ARBA00013194"/>
    </source>
</evidence>
<dbReference type="InterPro" id="IPR000297">
    <property type="entry name" value="PPIase_PpiC"/>
</dbReference>
<proteinExistence type="inferred from homology"/>
<dbReference type="InterPro" id="IPR046357">
    <property type="entry name" value="PPIase_dom_sf"/>
</dbReference>
<reference evidence="11 12" key="1">
    <citation type="submission" date="2018-04" db="EMBL/GenBank/DDBJ databases">
        <title>Genomic Encyclopedia of Archaeal and Bacterial Type Strains, Phase II (KMG-II): from individual species to whole genera.</title>
        <authorList>
            <person name="Goeker M."/>
        </authorList>
    </citation>
    <scope>NUCLEOTIDE SEQUENCE [LARGE SCALE GENOMIC DNA]</scope>
    <source>
        <strain evidence="11 12">DSM 23382</strain>
    </source>
</reference>
<dbReference type="PANTHER" id="PTHR47245">
    <property type="entry name" value="PEPTIDYLPROLYL ISOMERASE"/>
    <property type="match status" value="1"/>
</dbReference>
<dbReference type="PROSITE" id="PS50198">
    <property type="entry name" value="PPIC_PPIASE_2"/>
    <property type="match status" value="1"/>
</dbReference>
<organism evidence="11 12">
    <name type="scientific">Breoghania corrubedonensis</name>
    <dbReference type="NCBI Taxonomy" id="665038"/>
    <lineage>
        <taxon>Bacteria</taxon>
        <taxon>Pseudomonadati</taxon>
        <taxon>Pseudomonadota</taxon>
        <taxon>Alphaproteobacteria</taxon>
        <taxon>Hyphomicrobiales</taxon>
        <taxon>Stappiaceae</taxon>
        <taxon>Breoghania</taxon>
    </lineage>
</organism>
<accession>A0A2T5VGJ3</accession>
<feature type="region of interest" description="Disordered" evidence="9">
    <location>
        <begin position="1"/>
        <end position="35"/>
    </location>
</feature>
<dbReference type="SUPFAM" id="SSF109998">
    <property type="entry name" value="Triger factor/SurA peptide-binding domain-like"/>
    <property type="match status" value="1"/>
</dbReference>
<dbReference type="PROSITE" id="PS01096">
    <property type="entry name" value="PPIC_PPIASE_1"/>
    <property type="match status" value="1"/>
</dbReference>
<comment type="caution">
    <text evidence="11">The sequence shown here is derived from an EMBL/GenBank/DDBJ whole genome shotgun (WGS) entry which is preliminary data.</text>
</comment>
<evidence type="ECO:0000259" key="10">
    <source>
        <dbReference type="PROSITE" id="PS50198"/>
    </source>
</evidence>
<dbReference type="PANTHER" id="PTHR47245:SF2">
    <property type="entry name" value="PEPTIDYL-PROLYL CIS-TRANS ISOMERASE HP_0175-RELATED"/>
    <property type="match status" value="1"/>
</dbReference>
<comment type="similarity">
    <text evidence="2">Belongs to the PpiC/parvulin rotamase family.</text>
</comment>
<dbReference type="Pfam" id="PF00639">
    <property type="entry name" value="Rotamase"/>
    <property type="match status" value="1"/>
</dbReference>
<dbReference type="AlphaFoldDB" id="A0A2T5VGJ3"/>
<evidence type="ECO:0000256" key="2">
    <source>
        <dbReference type="ARBA" id="ARBA00007656"/>
    </source>
</evidence>
<dbReference type="EC" id="5.2.1.8" evidence="3"/>
<evidence type="ECO:0000256" key="5">
    <source>
        <dbReference type="ARBA" id="ARBA00023110"/>
    </source>
</evidence>
<dbReference type="Gene3D" id="3.10.50.40">
    <property type="match status" value="1"/>
</dbReference>
<dbReference type="RefSeq" id="WP_107988346.1">
    <property type="nucleotide sequence ID" value="NZ_QAYG01000001.1"/>
</dbReference>
<evidence type="ECO:0000256" key="6">
    <source>
        <dbReference type="ARBA" id="ARBA00030642"/>
    </source>
</evidence>
<name>A0A2T5VGJ3_9HYPH</name>
<comment type="catalytic activity">
    <reaction evidence="1">
        <text>[protein]-peptidylproline (omega=180) = [protein]-peptidylproline (omega=0)</text>
        <dbReference type="Rhea" id="RHEA:16237"/>
        <dbReference type="Rhea" id="RHEA-COMP:10747"/>
        <dbReference type="Rhea" id="RHEA-COMP:10748"/>
        <dbReference type="ChEBI" id="CHEBI:83833"/>
        <dbReference type="ChEBI" id="CHEBI:83834"/>
        <dbReference type="EC" id="5.2.1.8"/>
    </reaction>
</comment>
<evidence type="ECO:0000256" key="8">
    <source>
        <dbReference type="PROSITE-ProRule" id="PRU00278"/>
    </source>
</evidence>
<evidence type="ECO:0000256" key="1">
    <source>
        <dbReference type="ARBA" id="ARBA00000971"/>
    </source>
</evidence>
<dbReference type="InterPro" id="IPR027304">
    <property type="entry name" value="Trigger_fact/SurA_dom_sf"/>
</dbReference>
<evidence type="ECO:0000256" key="4">
    <source>
        <dbReference type="ARBA" id="ARBA00018370"/>
    </source>
</evidence>
<evidence type="ECO:0000313" key="11">
    <source>
        <dbReference type="EMBL" id="PTW62836.1"/>
    </source>
</evidence>
<feature type="domain" description="PpiC" evidence="10">
    <location>
        <begin position="147"/>
        <end position="249"/>
    </location>
</feature>
<protein>
    <recommendedName>
        <fullName evidence="4">Parvulin-like PPIase</fullName>
        <ecNumber evidence="3">5.2.1.8</ecNumber>
    </recommendedName>
    <alternativeName>
        <fullName evidence="6">Peptidyl-prolyl cis-trans isomerase plp</fullName>
    </alternativeName>
    <alternativeName>
        <fullName evidence="7">Rotamase plp</fullName>
    </alternativeName>
</protein>
<dbReference type="InterPro" id="IPR050245">
    <property type="entry name" value="PrsA_foldase"/>
</dbReference>